<accession>A0ABY5RSA1</accession>
<gene>
    <name evidence="1" type="ORF">HPT29_020490</name>
</gene>
<keyword evidence="2" id="KW-1185">Reference proteome</keyword>
<reference evidence="1" key="1">
    <citation type="submission" date="2022-08" db="EMBL/GenBank/DDBJ databases">
        <title>Microvirga terrae sp. nov., isolated from soil.</title>
        <authorList>
            <person name="Kim K.H."/>
            <person name="Seo Y.L."/>
            <person name="Kim J.M."/>
            <person name="Lee J.K."/>
            <person name="Han D.M."/>
            <person name="Jeon C.O."/>
        </authorList>
    </citation>
    <scope>NUCLEOTIDE SEQUENCE</scope>
    <source>
        <strain evidence="1">R24</strain>
    </source>
</reference>
<sequence length="409" mass="46795">MDSADAEYEIPADPAQSCGRKTSFLETYATSYSKISLDFNGERLVYMPLALYDKDKATKCNKIKVRSACFAITYEPDGSIGITLYDKDTPSKGRATFEVKPDGSIVGMHREYALIRERYPTRKGSVVIPTRIRDRLATFKARARSCLAQSRASLCALSLEAVAENTALERLRYERYPRTLTTNSVKADWVEFHEAFARLNGMPRVIDRIMRENEVGSTSPYEVSDATIDASALSFGVRQLDIGSNDEAKRIFTKNLAEYKRSSEWDNIVEVKDFVYQVKFQQPIRRYSVSELLLLHRAVPVLNNAFRLAAAKQRYNDHHERYLSDETAEYSRLRARCPFDQSAYLALVAIDRRNQAPRSYREILSKASEFCQKGLPIQQIEIEITKSYGKYVYRANNIRKIVRETGLVQ</sequence>
<dbReference type="RefSeq" id="WP_173947214.1">
    <property type="nucleotide sequence ID" value="NZ_CP102845.1"/>
</dbReference>
<protein>
    <recommendedName>
        <fullName evidence="3">Replication protein</fullName>
    </recommendedName>
</protein>
<evidence type="ECO:0008006" key="3">
    <source>
        <dbReference type="Google" id="ProtNLM"/>
    </source>
</evidence>
<evidence type="ECO:0000313" key="2">
    <source>
        <dbReference type="Proteomes" id="UP001017257"/>
    </source>
</evidence>
<dbReference type="Proteomes" id="UP001017257">
    <property type="component" value="Chromosome"/>
</dbReference>
<dbReference type="EMBL" id="CP102845">
    <property type="protein sequence ID" value="UVF18834.1"/>
    <property type="molecule type" value="Genomic_DNA"/>
</dbReference>
<evidence type="ECO:0000313" key="1">
    <source>
        <dbReference type="EMBL" id="UVF18834.1"/>
    </source>
</evidence>
<proteinExistence type="predicted"/>
<organism evidence="1 2">
    <name type="scientific">Microvirga terrae</name>
    <dbReference type="NCBI Taxonomy" id="2740529"/>
    <lineage>
        <taxon>Bacteria</taxon>
        <taxon>Pseudomonadati</taxon>
        <taxon>Pseudomonadota</taxon>
        <taxon>Alphaproteobacteria</taxon>
        <taxon>Hyphomicrobiales</taxon>
        <taxon>Methylobacteriaceae</taxon>
        <taxon>Microvirga</taxon>
    </lineage>
</organism>
<name>A0ABY5RSA1_9HYPH</name>